<dbReference type="GO" id="GO:0004364">
    <property type="term" value="F:glutathione transferase activity"/>
    <property type="evidence" value="ECO:0007669"/>
    <property type="project" value="UniProtKB-EC"/>
</dbReference>
<dbReference type="PANTHER" id="PTHR43900">
    <property type="entry name" value="GLUTATHIONE S-TRANSFERASE RHO"/>
    <property type="match status" value="1"/>
</dbReference>
<sequence length="224" mass="25934">MITFYELCGDDELKFSPYCWRTKMCLIHKNIAFDTSDLSFVDIQAQFKAQFSTLPAIKDGETVLSDSFNIADYLEVHYPESPSLFGGEKGRLMALFFHEWAASLHSDIAKIAIFDIYCKLKERDKAYFRSSREKYFQDSLENVQSNNQELAKADLLKKMRVLESYLAKTRYLSGEAPMYSDYIVYGTLKWLLSTSNVFTEEMLTSHVLNWYDSLDRIGTGLNML</sequence>
<dbReference type="InterPro" id="IPR054416">
    <property type="entry name" value="GST_UstS-like_C"/>
</dbReference>
<dbReference type="EMBL" id="CP065219">
    <property type="protein sequence ID" value="QPL56533.1"/>
    <property type="molecule type" value="Genomic_DNA"/>
</dbReference>
<proteinExistence type="predicted"/>
<protein>
    <recommendedName>
        <fullName evidence="1">glutathione transferase</fullName>
        <ecNumber evidence="1">2.5.1.18</ecNumber>
    </recommendedName>
</protein>
<dbReference type="SUPFAM" id="SSF52833">
    <property type="entry name" value="Thioredoxin-like"/>
    <property type="match status" value="1"/>
</dbReference>
<dbReference type="InterPro" id="IPR036282">
    <property type="entry name" value="Glutathione-S-Trfase_C_sf"/>
</dbReference>
<dbReference type="GO" id="GO:0005737">
    <property type="term" value="C:cytoplasm"/>
    <property type="evidence" value="ECO:0007669"/>
    <property type="project" value="TreeGrafter"/>
</dbReference>
<feature type="domain" description="GST N-terminal" evidence="3">
    <location>
        <begin position="6"/>
        <end position="82"/>
    </location>
</feature>
<dbReference type="Proteomes" id="UP000594435">
    <property type="component" value="Plasmid pVN20-VB00237"/>
</dbReference>
<dbReference type="PROSITE" id="PS50404">
    <property type="entry name" value="GST_NTER"/>
    <property type="match status" value="1"/>
</dbReference>
<keyword evidence="4" id="KW-0614">Plasmid</keyword>
<organism evidence="4 5">
    <name type="scientific">Vibrio navarrensis</name>
    <dbReference type="NCBI Taxonomy" id="29495"/>
    <lineage>
        <taxon>Bacteria</taxon>
        <taxon>Pseudomonadati</taxon>
        <taxon>Pseudomonadota</taxon>
        <taxon>Gammaproteobacteria</taxon>
        <taxon>Vibrionales</taxon>
        <taxon>Vibrionaceae</taxon>
        <taxon>Vibrio</taxon>
    </lineage>
</organism>
<dbReference type="InterPro" id="IPR036249">
    <property type="entry name" value="Thioredoxin-like_sf"/>
</dbReference>
<dbReference type="SUPFAM" id="SSF47616">
    <property type="entry name" value="GST C-terminal domain-like"/>
    <property type="match status" value="1"/>
</dbReference>
<evidence type="ECO:0000259" key="3">
    <source>
        <dbReference type="PROSITE" id="PS50404"/>
    </source>
</evidence>
<reference evidence="4 5" key="1">
    <citation type="submission" date="2020-11" db="EMBL/GenBank/DDBJ databases">
        <title>Complete and Circularized Genome Assembly of a human isolate of Vibrio navarrensis biotype pommerensis with MiSeq and MinION Sequence Data.</title>
        <authorList>
            <person name="Schwartz K."/>
            <person name="Borowiak M."/>
            <person name="Deneke C."/>
            <person name="Balau V."/>
            <person name="Metelmann C."/>
            <person name="Strauch E."/>
        </authorList>
    </citation>
    <scope>NUCLEOTIDE SEQUENCE [LARGE SCALE GENOMIC DNA]</scope>
    <source>
        <strain evidence="4 5">20-VB00237</strain>
        <plasmid evidence="4 5">pVN20-VB00237</plasmid>
    </source>
</reference>
<evidence type="ECO:0000256" key="1">
    <source>
        <dbReference type="ARBA" id="ARBA00012452"/>
    </source>
</evidence>
<geneLocation type="plasmid" evidence="4 5">
    <name>pVN20-VB00237</name>
</geneLocation>
<dbReference type="InterPro" id="IPR004045">
    <property type="entry name" value="Glutathione_S-Trfase_N"/>
</dbReference>
<dbReference type="Gene3D" id="1.20.1050.10">
    <property type="match status" value="1"/>
</dbReference>
<dbReference type="RefSeq" id="WP_193158243.1">
    <property type="nucleotide sequence ID" value="NZ_CP065219.1"/>
</dbReference>
<dbReference type="Gene3D" id="3.40.30.10">
    <property type="entry name" value="Glutaredoxin"/>
    <property type="match status" value="1"/>
</dbReference>
<dbReference type="GO" id="GO:0043295">
    <property type="term" value="F:glutathione binding"/>
    <property type="evidence" value="ECO:0007669"/>
    <property type="project" value="TreeGrafter"/>
</dbReference>
<dbReference type="Pfam" id="PF13417">
    <property type="entry name" value="GST_N_3"/>
    <property type="match status" value="1"/>
</dbReference>
<evidence type="ECO:0000256" key="2">
    <source>
        <dbReference type="ARBA" id="ARBA00022679"/>
    </source>
</evidence>
<keyword evidence="2" id="KW-0808">Transferase</keyword>
<gene>
    <name evidence="4" type="ORF">I3X05_23860</name>
</gene>
<dbReference type="AlphaFoldDB" id="A0AAJ4IGS0"/>
<evidence type="ECO:0000313" key="4">
    <source>
        <dbReference type="EMBL" id="QPL56533.1"/>
    </source>
</evidence>
<accession>A0AAJ4IGS0</accession>
<dbReference type="Pfam" id="PF22041">
    <property type="entry name" value="GST_C_7"/>
    <property type="match status" value="1"/>
</dbReference>
<evidence type="ECO:0000313" key="5">
    <source>
        <dbReference type="Proteomes" id="UP000594435"/>
    </source>
</evidence>
<name>A0AAJ4IGS0_9VIBR</name>
<dbReference type="GO" id="GO:0006749">
    <property type="term" value="P:glutathione metabolic process"/>
    <property type="evidence" value="ECO:0007669"/>
    <property type="project" value="TreeGrafter"/>
</dbReference>
<dbReference type="EC" id="2.5.1.18" evidence="1"/>
<dbReference type="PANTHER" id="PTHR43900:SF3">
    <property type="entry name" value="GLUTATHIONE S-TRANSFERASE RHO"/>
    <property type="match status" value="1"/>
</dbReference>